<accession>A0A9P0IEA8</accession>
<keyword evidence="2" id="KW-1185">Reference proteome</keyword>
<gene>
    <name evidence="1" type="ORF">SPLIT_LOCUS10636</name>
</gene>
<dbReference type="AlphaFoldDB" id="A0A9P0IEA8"/>
<sequence>MVSNQRRPWTPEDQRCYKCVTGLL</sequence>
<proteinExistence type="predicted"/>
<reference evidence="1" key="1">
    <citation type="submission" date="2022-02" db="EMBL/GenBank/DDBJ databases">
        <authorList>
            <person name="King R."/>
        </authorList>
    </citation>
    <scope>NUCLEOTIDE SEQUENCE</scope>
</reference>
<dbReference type="EMBL" id="LR824537">
    <property type="protein sequence ID" value="CAH1645283.1"/>
    <property type="molecule type" value="Genomic_DNA"/>
</dbReference>
<evidence type="ECO:0000313" key="1">
    <source>
        <dbReference type="EMBL" id="CAH1645283.1"/>
    </source>
</evidence>
<dbReference type="Proteomes" id="UP001153321">
    <property type="component" value="Chromosome 6"/>
</dbReference>
<protein>
    <submittedName>
        <fullName evidence="1">Uncharacterized protein</fullName>
    </submittedName>
</protein>
<organism evidence="1 2">
    <name type="scientific">Spodoptera littoralis</name>
    <name type="common">Egyptian cotton leafworm</name>
    <dbReference type="NCBI Taxonomy" id="7109"/>
    <lineage>
        <taxon>Eukaryota</taxon>
        <taxon>Metazoa</taxon>
        <taxon>Ecdysozoa</taxon>
        <taxon>Arthropoda</taxon>
        <taxon>Hexapoda</taxon>
        <taxon>Insecta</taxon>
        <taxon>Pterygota</taxon>
        <taxon>Neoptera</taxon>
        <taxon>Endopterygota</taxon>
        <taxon>Lepidoptera</taxon>
        <taxon>Glossata</taxon>
        <taxon>Ditrysia</taxon>
        <taxon>Noctuoidea</taxon>
        <taxon>Noctuidae</taxon>
        <taxon>Amphipyrinae</taxon>
        <taxon>Spodoptera</taxon>
    </lineage>
</organism>
<name>A0A9P0IEA8_SPOLI</name>
<evidence type="ECO:0000313" key="2">
    <source>
        <dbReference type="Proteomes" id="UP001153321"/>
    </source>
</evidence>